<evidence type="ECO:0000313" key="2">
    <source>
        <dbReference type="EnsemblPlants" id="OBART04G07010.1"/>
    </source>
</evidence>
<dbReference type="HOGENOM" id="CLU_1689403_0_0_1"/>
<sequence length="156" mass="16370">MTARAVAARTAVAEPATTGVAAAESLTTVVAVESAAVAESARAELTRYDEQIKLNITTTLQQGNRARREIRRWRGCAEMAPRETVEREGSGDESGVAARWSGRGWSGGGASWCDSEARRGDGAAAAAAVGRRRLDRESDVGLGCGRRGEAQAHGDN</sequence>
<reference evidence="2" key="1">
    <citation type="journal article" date="2009" name="Rice">
        <title>De Novo Next Generation Sequencing of Plant Genomes.</title>
        <authorList>
            <person name="Rounsley S."/>
            <person name="Marri P.R."/>
            <person name="Yu Y."/>
            <person name="He R."/>
            <person name="Sisneros N."/>
            <person name="Goicoechea J.L."/>
            <person name="Lee S.J."/>
            <person name="Angelova A."/>
            <person name="Kudrna D."/>
            <person name="Luo M."/>
            <person name="Affourtit J."/>
            <person name="Desany B."/>
            <person name="Knight J."/>
            <person name="Niazi F."/>
            <person name="Egholm M."/>
            <person name="Wing R.A."/>
        </authorList>
    </citation>
    <scope>NUCLEOTIDE SEQUENCE [LARGE SCALE GENOMIC DNA]</scope>
    <source>
        <strain evidence="2">cv. IRGC 105608</strain>
    </source>
</reference>
<reference evidence="2" key="2">
    <citation type="submission" date="2015-03" db="UniProtKB">
        <authorList>
            <consortium name="EnsemblPlants"/>
        </authorList>
    </citation>
    <scope>IDENTIFICATION</scope>
</reference>
<accession>A0A0D3FU08</accession>
<name>A0A0D3FU08_9ORYZ</name>
<dbReference type="EnsemblPlants" id="OBART04G07010.1">
    <property type="protein sequence ID" value="OBART04G07010.1"/>
    <property type="gene ID" value="OBART04G07010"/>
</dbReference>
<dbReference type="Gramene" id="OBART04G07010.1">
    <property type="protein sequence ID" value="OBART04G07010.1"/>
    <property type="gene ID" value="OBART04G07010"/>
</dbReference>
<dbReference type="PaxDb" id="65489-OBART04G07010.1"/>
<evidence type="ECO:0000256" key="1">
    <source>
        <dbReference type="SAM" id="MobiDB-lite"/>
    </source>
</evidence>
<proteinExistence type="predicted"/>
<keyword evidence="3" id="KW-1185">Reference proteome</keyword>
<feature type="compositionally biased region" description="Basic and acidic residues" evidence="1">
    <location>
        <begin position="81"/>
        <end position="90"/>
    </location>
</feature>
<organism evidence="2">
    <name type="scientific">Oryza barthii</name>
    <dbReference type="NCBI Taxonomy" id="65489"/>
    <lineage>
        <taxon>Eukaryota</taxon>
        <taxon>Viridiplantae</taxon>
        <taxon>Streptophyta</taxon>
        <taxon>Embryophyta</taxon>
        <taxon>Tracheophyta</taxon>
        <taxon>Spermatophyta</taxon>
        <taxon>Magnoliopsida</taxon>
        <taxon>Liliopsida</taxon>
        <taxon>Poales</taxon>
        <taxon>Poaceae</taxon>
        <taxon>BOP clade</taxon>
        <taxon>Oryzoideae</taxon>
        <taxon>Oryzeae</taxon>
        <taxon>Oryzinae</taxon>
        <taxon>Oryza</taxon>
    </lineage>
</organism>
<protein>
    <submittedName>
        <fullName evidence="2">Uncharacterized protein</fullName>
    </submittedName>
</protein>
<feature type="compositionally biased region" description="Basic and acidic residues" evidence="1">
    <location>
        <begin position="146"/>
        <end position="156"/>
    </location>
</feature>
<evidence type="ECO:0000313" key="3">
    <source>
        <dbReference type="Proteomes" id="UP000026960"/>
    </source>
</evidence>
<dbReference type="Proteomes" id="UP000026960">
    <property type="component" value="Chromosome 4"/>
</dbReference>
<feature type="region of interest" description="Disordered" evidence="1">
    <location>
        <begin position="81"/>
        <end position="156"/>
    </location>
</feature>
<dbReference type="AlphaFoldDB" id="A0A0D3FU08"/>